<dbReference type="InterPro" id="IPR001207">
    <property type="entry name" value="Transposase_mutator"/>
</dbReference>
<reference evidence="8" key="2">
    <citation type="submission" date="2020-07" db="EMBL/GenBank/DDBJ databases">
        <authorList>
            <person name="Yu X."/>
        </authorList>
    </citation>
    <scope>NUCLEOTIDE SEQUENCE [LARGE SCALE GENOMIC DNA]</scope>
    <source>
        <strain evidence="8">24T</strain>
    </source>
</reference>
<gene>
    <name evidence="8" type="ORF">H0P51_18115</name>
</gene>
<dbReference type="GO" id="GO:0004803">
    <property type="term" value="F:transposase activity"/>
    <property type="evidence" value="ECO:0007669"/>
    <property type="project" value="UniProtKB-UniRule"/>
</dbReference>
<evidence type="ECO:0000313" key="9">
    <source>
        <dbReference type="Proteomes" id="UP000510682"/>
    </source>
</evidence>
<dbReference type="Proteomes" id="UP000510682">
    <property type="component" value="Chromosome"/>
</dbReference>
<evidence type="ECO:0000313" key="8">
    <source>
        <dbReference type="EMBL" id="QLL10319.1"/>
    </source>
</evidence>
<dbReference type="PANTHER" id="PTHR33217">
    <property type="entry name" value="TRANSPOSASE FOR INSERTION SEQUENCE ELEMENT IS1081"/>
    <property type="match status" value="1"/>
</dbReference>
<sequence length="435" mass="47904">MHDADDANDNAGGGGRSLLDEIVRDGARQMLAAALQAEIAAYVEQFCDHLDEDGRRLVVRNGYHQPREVLTAAGAVRVRAPRVNDKRVDADSGERQRFSSAILPSWSRKSPQISEVLPLLYLHGLSSGDFGPALEQFLGSGAGLSATTITRLTSQWQDEAAAFGRRDLSGIDYVYLWVDGIHLKVRLEQTKLCLLVMIGVRADGRKELVALTDGYRESTESWADLLRDCKRRGMTAPVLAVGDGALGFWKAVREVFPATREQRCWFHKQANVLAALPKSAHPSALAALKDIYNAEDIDKAQVAIKDFEVDYGAKYPKAVAKIVDDLDTLLEFYKYPAEHWIHLRTTNPIESTFATVRLRTKVTKGPGSRAAGIAMAYKLIDAAQTRWRAVNAPHLVALVRAGAVFHKGKLLERPINITPPEPTDDTATSIRTEVA</sequence>
<dbReference type="KEGG" id="mgor:H0P51_18115"/>
<evidence type="ECO:0000256" key="2">
    <source>
        <dbReference type="ARBA" id="ARBA00010961"/>
    </source>
</evidence>
<evidence type="ECO:0000256" key="5">
    <source>
        <dbReference type="ARBA" id="ARBA00023172"/>
    </source>
</evidence>
<reference evidence="8" key="1">
    <citation type="submission" date="2020-07" db="EMBL/GenBank/DDBJ databases">
        <title>Description of Mycobacterium gordonae subsp. intergordonae subsp.nov. and Mycobacterium gordonae subsp. gordonae subsp. nov.</title>
        <authorList>
            <person name="Huang H."/>
        </authorList>
    </citation>
    <scope>NUCLEOTIDE SEQUENCE [LARGE SCALE GENOMIC DNA]</scope>
    <source>
        <strain evidence="8">24T</strain>
    </source>
</reference>
<dbReference type="GO" id="GO:0006313">
    <property type="term" value="P:DNA transposition"/>
    <property type="evidence" value="ECO:0007669"/>
    <property type="project" value="UniProtKB-UniRule"/>
</dbReference>
<comment type="function">
    <text evidence="1 6">Required for the transposition of the insertion element.</text>
</comment>
<keyword evidence="5 6" id="KW-0233">DNA recombination</keyword>
<keyword evidence="3 6" id="KW-0815">Transposition</keyword>
<proteinExistence type="inferred from homology"/>
<evidence type="ECO:0000256" key="4">
    <source>
        <dbReference type="ARBA" id="ARBA00023125"/>
    </source>
</evidence>
<evidence type="ECO:0000256" key="3">
    <source>
        <dbReference type="ARBA" id="ARBA00022578"/>
    </source>
</evidence>
<organism evidence="8 9">
    <name type="scientific">Mycobacterium vicinigordonae</name>
    <dbReference type="NCBI Taxonomy" id="1719132"/>
    <lineage>
        <taxon>Bacteria</taxon>
        <taxon>Bacillati</taxon>
        <taxon>Actinomycetota</taxon>
        <taxon>Actinomycetes</taxon>
        <taxon>Mycobacteriales</taxon>
        <taxon>Mycobacteriaceae</taxon>
        <taxon>Mycobacterium</taxon>
    </lineage>
</organism>
<dbReference type="AlphaFoldDB" id="A0A7D6IWW3"/>
<dbReference type="GO" id="GO:0003677">
    <property type="term" value="F:DNA binding"/>
    <property type="evidence" value="ECO:0007669"/>
    <property type="project" value="UniProtKB-UniRule"/>
</dbReference>
<keyword evidence="4 6" id="KW-0238">DNA-binding</keyword>
<keyword evidence="9" id="KW-1185">Reference proteome</keyword>
<dbReference type="EMBL" id="CP059165">
    <property type="protein sequence ID" value="QLL10319.1"/>
    <property type="molecule type" value="Genomic_DNA"/>
</dbReference>
<feature type="compositionally biased region" description="Polar residues" evidence="7">
    <location>
        <begin position="425"/>
        <end position="435"/>
    </location>
</feature>
<dbReference type="PANTHER" id="PTHR33217:SF9">
    <property type="entry name" value="MUTATOR FAMILY TRANSPOSASE"/>
    <property type="match status" value="1"/>
</dbReference>
<dbReference type="Pfam" id="PF00872">
    <property type="entry name" value="Transposase_mut"/>
    <property type="match status" value="1"/>
</dbReference>
<comment type="similarity">
    <text evidence="2 6">Belongs to the transposase mutator family.</text>
</comment>
<evidence type="ECO:0000256" key="1">
    <source>
        <dbReference type="ARBA" id="ARBA00002190"/>
    </source>
</evidence>
<feature type="region of interest" description="Disordered" evidence="7">
    <location>
        <begin position="415"/>
        <end position="435"/>
    </location>
</feature>
<dbReference type="NCBIfam" id="NF033543">
    <property type="entry name" value="transpos_IS256"/>
    <property type="match status" value="1"/>
</dbReference>
<accession>A0A7D6IWW3</accession>
<evidence type="ECO:0000256" key="7">
    <source>
        <dbReference type="SAM" id="MobiDB-lite"/>
    </source>
</evidence>
<dbReference type="PROSITE" id="PS01007">
    <property type="entry name" value="TRANSPOSASE_MUTATOR"/>
    <property type="match status" value="1"/>
</dbReference>
<evidence type="ECO:0000256" key="6">
    <source>
        <dbReference type="RuleBase" id="RU365089"/>
    </source>
</evidence>
<protein>
    <recommendedName>
        <fullName evidence="6">Mutator family transposase</fullName>
    </recommendedName>
</protein>
<dbReference type="RefSeq" id="WP_180919062.1">
    <property type="nucleotide sequence ID" value="NZ_CP059165.1"/>
</dbReference>
<keyword evidence="6" id="KW-0814">Transposable element</keyword>
<name>A0A7D6IWW3_9MYCO</name>